<evidence type="ECO:0000313" key="2">
    <source>
        <dbReference type="EMBL" id="KAG6970522.1"/>
    </source>
</evidence>
<feature type="compositionally biased region" description="Low complexity" evidence="1">
    <location>
        <begin position="296"/>
        <end position="306"/>
    </location>
</feature>
<name>A0A8T1UXZ4_9STRA</name>
<feature type="compositionally biased region" description="Low complexity" evidence="1">
    <location>
        <begin position="1092"/>
        <end position="1101"/>
    </location>
</feature>
<comment type="caution">
    <text evidence="2">The sequence shown here is derived from an EMBL/GenBank/DDBJ whole genome shotgun (WGS) entry which is preliminary data.</text>
</comment>
<dbReference type="EMBL" id="JAENGZ010000071">
    <property type="protein sequence ID" value="KAG6970522.1"/>
    <property type="molecule type" value="Genomic_DNA"/>
</dbReference>
<feature type="compositionally biased region" description="Polar residues" evidence="1">
    <location>
        <begin position="1102"/>
        <end position="1113"/>
    </location>
</feature>
<feature type="region of interest" description="Disordered" evidence="1">
    <location>
        <begin position="277"/>
        <end position="315"/>
    </location>
</feature>
<gene>
    <name evidence="2" type="ORF">JG687_00002576</name>
</gene>
<feature type="region of interest" description="Disordered" evidence="1">
    <location>
        <begin position="958"/>
        <end position="977"/>
    </location>
</feature>
<protein>
    <recommendedName>
        <fullName evidence="4">GAF domain-like</fullName>
    </recommendedName>
</protein>
<feature type="region of interest" description="Disordered" evidence="1">
    <location>
        <begin position="1"/>
        <end position="47"/>
    </location>
</feature>
<feature type="compositionally biased region" description="Acidic residues" evidence="1">
    <location>
        <begin position="506"/>
        <end position="522"/>
    </location>
</feature>
<evidence type="ECO:0000313" key="3">
    <source>
        <dbReference type="Proteomes" id="UP000688947"/>
    </source>
</evidence>
<dbReference type="OrthoDB" id="21225at2759"/>
<feature type="region of interest" description="Disordered" evidence="1">
    <location>
        <begin position="504"/>
        <end position="530"/>
    </location>
</feature>
<evidence type="ECO:0000256" key="1">
    <source>
        <dbReference type="SAM" id="MobiDB-lite"/>
    </source>
</evidence>
<dbReference type="VEuPathDB" id="FungiDB:PC110_g2219"/>
<dbReference type="VEuPathDB" id="FungiDB:PC110_g2218"/>
<organism evidence="2 3">
    <name type="scientific">Phytophthora cactorum</name>
    <dbReference type="NCBI Taxonomy" id="29920"/>
    <lineage>
        <taxon>Eukaryota</taxon>
        <taxon>Sar</taxon>
        <taxon>Stramenopiles</taxon>
        <taxon>Oomycota</taxon>
        <taxon>Peronosporomycetes</taxon>
        <taxon>Peronosporales</taxon>
        <taxon>Peronosporaceae</taxon>
        <taxon>Phytophthora</taxon>
    </lineage>
</organism>
<proteinExistence type="predicted"/>
<dbReference type="PANTHER" id="PTHR43102:SF2">
    <property type="entry name" value="GAF DOMAIN-CONTAINING PROTEIN"/>
    <property type="match status" value="1"/>
</dbReference>
<evidence type="ECO:0008006" key="4">
    <source>
        <dbReference type="Google" id="ProtNLM"/>
    </source>
</evidence>
<dbReference type="Proteomes" id="UP000688947">
    <property type="component" value="Unassembled WGS sequence"/>
</dbReference>
<sequence>MGLTKMHNRLKERRGHDYAGSTHVKSNRNDFSPAPTQGSDEFDAEGNMSKLNKTLSDDELLKRAREAHTSVDFGSLGENPEATRDWKRVEAADGFAVFRRRASMSNNGKQKDALEVMCVGCVDASVEEIASILRSSSEAEHNTVMSGLYAKSFIFGSYEREVACTENQDKDDDDVDDDEQLAVKTKSFSRTTILGHNEQWCYVDYFQRKKERDGFTICKRALPPSEGTPGRISGDHSRVDQLHGLNASYLVSRIPNQKEVRVVFHVSFEMSEEDVQEYYSRKRKGSRRKSYETTRSQASSSSNQHSKSFDHGDSSKHKTQLRRLLAMAHGVTKLPTMVRRRRFGVQVPVDLNLVHVSNTRCPCCTHSLGHVKLSLAMAASAITHLSLGSLKLNTKRCYLCGYLVCVDCWSAESMECSAGRVAAIVVCTRCRANVQACEYSEVFAGTSAQREKHRGPPRVVEDSANAPTVSLLVDFLSASLLNSDAGSAEHAAVMAVIRTLLRQDSEDSEDDSDDDCSDEDNSEYDHDEPRVKILGETEAVEKIGKVLSDEEHLLPLEACKFGNAAERNYVLDLPEDPKADVPLSPIPSNEADRIASAKASGLLELAALLAPKDKDAESTSDKPNIQDLELLCSLAVKTLGCSYSFVTVMGEKDEHVLASTHPDFAGAVVPREQTTCQHLLMSPHPFMVAHHEADVRFQNHGPTSSIPIRFYVGFPVKVPLVGGQPGDPEMIAGTLCCVDSKPRNEITRTQYATMARLANIKDNRLPGLEVMCAGQFDASVEEVASVFRSNSDIDHANTMEGLYKKNFIFGSLDREVPCSEESQNQDDDSNANSNEQLNVKTTSFLRSTLFGRNEQWCFSDFFQRIEERDGFRIFQCALPPFEPTPGRVVGENARVDQLHGLNASYLVDQLPDDKGLRVVYNAWFEDPMKDIEASTSSTEKTSSEDRAAVLSVVRTLLQQSEQSQESDDSDSFDEGFDELHNDNVSVVELGKYLSDDNQLPELETCVFANSKKRGYPIAQPDDPVTMVPPTIIPPHEQVRLRLVNDKGLMLLAKELAPVDPAPDAFENVTDVRDLDILMFEEANKRRHGGWSGSQYSESSGSNLFGPTPSFSTQHSDEYDTEAVNRPPSDSEMLERARASHMNVDFEALSAGPEQGGPWNRVEAADRFVVFRRPSAAVANGSRLPGLDVMCAGRLDASLEEVASVLHSNCEVDLASSMQGLHAKSFIFGSLDRDVPCSDEQQQEDESYANTSEQLNVKTSSFTRTNIFSRNEQWCFTDFFQRKKERDGFTISQRALPPSEPTPGRVVEKNARVDQLHGLNASYLVDQLPDRKGLRVVYNAWFEDTTKAIEGSITSSDRKVYDPDNNANHRGPVKVVEDKPDDCAASLLTEFLAASLVNDSADGADRAAVLSVIRMLLRRSEATDTESDELYDDSDDEDLNNENISVDKLGKFLSDEDQLPELEACVLASAERREYLIDLPDDPATMVPSSVIPSHDDVRIKVANDKGLLLLAYQLAPLHSIPDSFDNVCDVRDLDLLCQLAVRATGCTDSFVTVMGVKHNHVVAATNPGFYHAAVPREQTICQHTVLTTRPFLATHPEADVRFHEIVAVKALSIRFYVGFPVTVFKLDASGKETEIPVGTLCCIDSTARAELTRSQYATMKRLTDTASRLIQLKGRQLQDQLGPETALQSP</sequence>
<feature type="compositionally biased region" description="Acidic residues" evidence="1">
    <location>
        <begin position="964"/>
        <end position="976"/>
    </location>
</feature>
<feature type="compositionally biased region" description="Basic residues" evidence="1">
    <location>
        <begin position="1"/>
        <end position="13"/>
    </location>
</feature>
<accession>A0A8T1UXZ4</accession>
<dbReference type="PANTHER" id="PTHR43102">
    <property type="entry name" value="SLR1143 PROTEIN"/>
    <property type="match status" value="1"/>
</dbReference>
<dbReference type="VEuPathDB" id="FungiDB:PC110_g2217"/>
<reference evidence="2" key="1">
    <citation type="submission" date="2021-01" db="EMBL/GenBank/DDBJ databases">
        <title>Phytophthora aleatoria, a newly-described species from Pinus radiata is distinct from Phytophthora cactorum isolates based on comparative genomics.</title>
        <authorList>
            <person name="Mcdougal R."/>
            <person name="Panda P."/>
            <person name="Williams N."/>
            <person name="Studholme D.J."/>
        </authorList>
    </citation>
    <scope>NUCLEOTIDE SEQUENCE</scope>
    <source>
        <strain evidence="2">NZFS 3830</strain>
    </source>
</reference>
<feature type="region of interest" description="Disordered" evidence="1">
    <location>
        <begin position="1086"/>
        <end position="1127"/>
    </location>
</feature>